<keyword evidence="2" id="KW-0813">Transport</keyword>
<dbReference type="GO" id="GO:0005886">
    <property type="term" value="C:plasma membrane"/>
    <property type="evidence" value="ECO:0007669"/>
    <property type="project" value="TreeGrafter"/>
</dbReference>
<dbReference type="STRING" id="35608.A0A2U1KQJ2"/>
<dbReference type="PANTHER" id="PTHR48041">
    <property type="entry name" value="ABC TRANSPORTER G FAMILY MEMBER 28"/>
    <property type="match status" value="1"/>
</dbReference>
<gene>
    <name evidence="6" type="ORF">CTI12_AA573660</name>
</gene>
<evidence type="ECO:0000256" key="2">
    <source>
        <dbReference type="ARBA" id="ARBA00022448"/>
    </source>
</evidence>
<dbReference type="InterPro" id="IPR050352">
    <property type="entry name" value="ABCG_transporters"/>
</dbReference>
<sequence>MLRLPKNLTQDEKAQHVERIIAELGLTWYQNSMIGGPLFRGISGGEKKRVSIGQEIIRSQFIPIFIHFYTLSTLLINPSLLLLDEPTSGLDSTTAQRIITTIKRLASGGRTVVTTIHQPSSRLYHMFDKLVLLIN</sequence>
<dbReference type="SUPFAM" id="SSF52540">
    <property type="entry name" value="P-loop containing nucleoside triphosphate hydrolases"/>
    <property type="match status" value="1"/>
</dbReference>
<evidence type="ECO:0000313" key="7">
    <source>
        <dbReference type="Proteomes" id="UP000245207"/>
    </source>
</evidence>
<dbReference type="OrthoDB" id="66620at2759"/>
<accession>A0A2U1KQJ2</accession>
<evidence type="ECO:0000256" key="1">
    <source>
        <dbReference type="ARBA" id="ARBA00004141"/>
    </source>
</evidence>
<dbReference type="InterPro" id="IPR027417">
    <property type="entry name" value="P-loop_NTPase"/>
</dbReference>
<evidence type="ECO:0000313" key="6">
    <source>
        <dbReference type="EMBL" id="PWA39025.1"/>
    </source>
</evidence>
<evidence type="ECO:0000256" key="3">
    <source>
        <dbReference type="ARBA" id="ARBA00022692"/>
    </source>
</evidence>
<comment type="caution">
    <text evidence="6">The sequence shown here is derived from an EMBL/GenBank/DDBJ whole genome shotgun (WGS) entry which is preliminary data.</text>
</comment>
<keyword evidence="7" id="KW-1185">Reference proteome</keyword>
<dbReference type="AlphaFoldDB" id="A0A2U1KQJ2"/>
<evidence type="ECO:0000256" key="4">
    <source>
        <dbReference type="ARBA" id="ARBA00022989"/>
    </source>
</evidence>
<keyword evidence="5" id="KW-0472">Membrane</keyword>
<organism evidence="6 7">
    <name type="scientific">Artemisia annua</name>
    <name type="common">Sweet wormwood</name>
    <dbReference type="NCBI Taxonomy" id="35608"/>
    <lineage>
        <taxon>Eukaryota</taxon>
        <taxon>Viridiplantae</taxon>
        <taxon>Streptophyta</taxon>
        <taxon>Embryophyta</taxon>
        <taxon>Tracheophyta</taxon>
        <taxon>Spermatophyta</taxon>
        <taxon>Magnoliopsida</taxon>
        <taxon>eudicotyledons</taxon>
        <taxon>Gunneridae</taxon>
        <taxon>Pentapetalae</taxon>
        <taxon>asterids</taxon>
        <taxon>campanulids</taxon>
        <taxon>Asterales</taxon>
        <taxon>Asteraceae</taxon>
        <taxon>Asteroideae</taxon>
        <taxon>Anthemideae</taxon>
        <taxon>Artemisiinae</taxon>
        <taxon>Artemisia</taxon>
    </lineage>
</organism>
<name>A0A2U1KQJ2_ARTAN</name>
<dbReference type="GO" id="GO:0042626">
    <property type="term" value="F:ATPase-coupled transmembrane transporter activity"/>
    <property type="evidence" value="ECO:0007669"/>
    <property type="project" value="TreeGrafter"/>
</dbReference>
<evidence type="ECO:0000256" key="5">
    <source>
        <dbReference type="ARBA" id="ARBA00023136"/>
    </source>
</evidence>
<keyword evidence="3" id="KW-0812">Transmembrane</keyword>
<proteinExistence type="predicted"/>
<reference evidence="6 7" key="1">
    <citation type="journal article" date="2018" name="Mol. Plant">
        <title>The genome of Artemisia annua provides insight into the evolution of Asteraceae family and artemisinin biosynthesis.</title>
        <authorList>
            <person name="Shen Q."/>
            <person name="Zhang L."/>
            <person name="Liao Z."/>
            <person name="Wang S."/>
            <person name="Yan T."/>
            <person name="Shi P."/>
            <person name="Liu M."/>
            <person name="Fu X."/>
            <person name="Pan Q."/>
            <person name="Wang Y."/>
            <person name="Lv Z."/>
            <person name="Lu X."/>
            <person name="Zhang F."/>
            <person name="Jiang W."/>
            <person name="Ma Y."/>
            <person name="Chen M."/>
            <person name="Hao X."/>
            <person name="Li L."/>
            <person name="Tang Y."/>
            <person name="Lv G."/>
            <person name="Zhou Y."/>
            <person name="Sun X."/>
            <person name="Brodelius P.E."/>
            <person name="Rose J.K.C."/>
            <person name="Tang K."/>
        </authorList>
    </citation>
    <scope>NUCLEOTIDE SEQUENCE [LARGE SCALE GENOMIC DNA]</scope>
    <source>
        <strain evidence="7">cv. Huhao1</strain>
        <tissue evidence="6">Leaf</tissue>
    </source>
</reference>
<protein>
    <submittedName>
        <fullName evidence="6">AAA+ ATPase domain-containing protein</fullName>
    </submittedName>
</protein>
<keyword evidence="4" id="KW-1133">Transmembrane helix</keyword>
<comment type="subcellular location">
    <subcellularLocation>
        <location evidence="1">Membrane</location>
        <topology evidence="1">Multi-pass membrane protein</topology>
    </subcellularLocation>
</comment>
<dbReference type="Gene3D" id="3.40.50.300">
    <property type="entry name" value="P-loop containing nucleotide triphosphate hydrolases"/>
    <property type="match status" value="1"/>
</dbReference>
<dbReference type="PANTHER" id="PTHR48041:SF111">
    <property type="entry name" value="ABC TRANSPORTER G FAMILY MEMBER 14"/>
    <property type="match status" value="1"/>
</dbReference>
<dbReference type="Proteomes" id="UP000245207">
    <property type="component" value="Unassembled WGS sequence"/>
</dbReference>
<dbReference type="EMBL" id="PKPP01015033">
    <property type="protein sequence ID" value="PWA39025.1"/>
    <property type="molecule type" value="Genomic_DNA"/>
</dbReference>